<comment type="caution">
    <text evidence="2">The sequence shown here is derived from an EMBL/GenBank/DDBJ whole genome shotgun (WGS) entry which is preliminary data.</text>
</comment>
<evidence type="ECO:0000256" key="1">
    <source>
        <dbReference type="SAM" id="Phobius"/>
    </source>
</evidence>
<dbReference type="AlphaFoldDB" id="A0A3N1D0V6"/>
<dbReference type="InterPro" id="IPR021449">
    <property type="entry name" value="DUF3099"/>
</dbReference>
<keyword evidence="3" id="KW-1185">Reference proteome</keyword>
<sequence>METRKRNYLIMMAVCLTLLVIACVVAIFSPELGVVVALVACVFPPLAAILGNDAEADDARPEWDDDLERWAQTEIERRKVDH</sequence>
<name>A0A3N1D0V6_9ACTN</name>
<reference evidence="2 3" key="1">
    <citation type="submission" date="2018-11" db="EMBL/GenBank/DDBJ databases">
        <title>Sequencing the genomes of 1000 actinobacteria strains.</title>
        <authorList>
            <person name="Klenk H.-P."/>
        </authorList>
    </citation>
    <scope>NUCLEOTIDE SEQUENCE [LARGE SCALE GENOMIC DNA]</scope>
    <source>
        <strain evidence="2 3">DSM 44254</strain>
    </source>
</reference>
<gene>
    <name evidence="2" type="ORF">EDD29_4756</name>
</gene>
<feature type="transmembrane region" description="Helical" evidence="1">
    <location>
        <begin position="7"/>
        <end position="28"/>
    </location>
</feature>
<keyword evidence="1" id="KW-0812">Transmembrane</keyword>
<dbReference type="OrthoDB" id="3830550at2"/>
<keyword evidence="1" id="KW-0472">Membrane</keyword>
<dbReference type="Pfam" id="PF11298">
    <property type="entry name" value="DUF3099"/>
    <property type="match status" value="1"/>
</dbReference>
<accession>A0A3N1D0V6</accession>
<evidence type="ECO:0000313" key="2">
    <source>
        <dbReference type="EMBL" id="ROO87163.1"/>
    </source>
</evidence>
<proteinExistence type="predicted"/>
<dbReference type="Proteomes" id="UP000272400">
    <property type="component" value="Unassembled WGS sequence"/>
</dbReference>
<organism evidence="2 3">
    <name type="scientific">Actinocorallia herbida</name>
    <dbReference type="NCBI Taxonomy" id="58109"/>
    <lineage>
        <taxon>Bacteria</taxon>
        <taxon>Bacillati</taxon>
        <taxon>Actinomycetota</taxon>
        <taxon>Actinomycetes</taxon>
        <taxon>Streptosporangiales</taxon>
        <taxon>Thermomonosporaceae</taxon>
        <taxon>Actinocorallia</taxon>
    </lineage>
</organism>
<keyword evidence="1" id="KW-1133">Transmembrane helix</keyword>
<evidence type="ECO:0000313" key="3">
    <source>
        <dbReference type="Proteomes" id="UP000272400"/>
    </source>
</evidence>
<dbReference type="PROSITE" id="PS51257">
    <property type="entry name" value="PROKAR_LIPOPROTEIN"/>
    <property type="match status" value="1"/>
</dbReference>
<dbReference type="EMBL" id="RJKE01000001">
    <property type="protein sequence ID" value="ROO87163.1"/>
    <property type="molecule type" value="Genomic_DNA"/>
</dbReference>
<protein>
    <submittedName>
        <fullName evidence="2">DUF3099 family protein</fullName>
    </submittedName>
</protein>
<feature type="transmembrane region" description="Helical" evidence="1">
    <location>
        <begin position="34"/>
        <end position="51"/>
    </location>
</feature>